<accession>A0ABY8G2M2</accession>
<proteinExistence type="predicted"/>
<sequence length="256" mass="27420">MNTINTLTLTATYSNSTAQTRTAATTATGSTTTTANATGGSTAASGQPQLSGMARLLSEAATRAAARDASTDRRGLAAIADRVIDKLLGLGYNQNKTAFDAEVPDSSDAQRLAQARQATDFTNGKGANPFKGMSRDQLALITYDESGAFTVNERRAAWEETYDQEKAWNEAMFAKVKEEYERKGRVSASTYTSILEHYQSLPAIEEARLPDGYAAQLTNLILQGGSDDELARQQDALRPLLNAQALRAGQAKATQP</sequence>
<name>A0ABY8G2M2_9GAMM</name>
<dbReference type="Proteomes" id="UP001219630">
    <property type="component" value="Chromosome"/>
</dbReference>
<dbReference type="RefSeq" id="WP_125261079.1">
    <property type="nucleotide sequence ID" value="NZ_CP114280.1"/>
</dbReference>
<reference evidence="2 3" key="1">
    <citation type="submission" date="2022-12" db="EMBL/GenBank/DDBJ databases">
        <title>Complete genome sequencing of Dickeya lacustris type strain LMG30899.</title>
        <authorList>
            <person name="Dobhal S."/>
            <person name="Arizala D."/>
            <person name="Arif M."/>
        </authorList>
    </citation>
    <scope>NUCLEOTIDE SEQUENCE [LARGE SCALE GENOMIC DNA]</scope>
    <source>
        <strain evidence="2 3">LMG30899</strain>
    </source>
</reference>
<evidence type="ECO:0000313" key="2">
    <source>
        <dbReference type="EMBL" id="WFN54190.1"/>
    </source>
</evidence>
<protein>
    <submittedName>
        <fullName evidence="2">Uncharacterized protein</fullName>
    </submittedName>
</protein>
<evidence type="ECO:0000256" key="1">
    <source>
        <dbReference type="SAM" id="MobiDB-lite"/>
    </source>
</evidence>
<dbReference type="EMBL" id="CP114280">
    <property type="protein sequence ID" value="WFN54190.1"/>
    <property type="molecule type" value="Genomic_DNA"/>
</dbReference>
<gene>
    <name evidence="2" type="ORF">O1Q98_10785</name>
</gene>
<feature type="compositionally biased region" description="Low complexity" evidence="1">
    <location>
        <begin position="18"/>
        <end position="46"/>
    </location>
</feature>
<evidence type="ECO:0000313" key="3">
    <source>
        <dbReference type="Proteomes" id="UP001219630"/>
    </source>
</evidence>
<feature type="region of interest" description="Disordered" evidence="1">
    <location>
        <begin position="18"/>
        <end position="48"/>
    </location>
</feature>
<organism evidence="2 3">
    <name type="scientific">Dickeya lacustris</name>
    <dbReference type="NCBI Taxonomy" id="2259638"/>
    <lineage>
        <taxon>Bacteria</taxon>
        <taxon>Pseudomonadati</taxon>
        <taxon>Pseudomonadota</taxon>
        <taxon>Gammaproteobacteria</taxon>
        <taxon>Enterobacterales</taxon>
        <taxon>Pectobacteriaceae</taxon>
        <taxon>Dickeya</taxon>
    </lineage>
</organism>
<keyword evidence="3" id="KW-1185">Reference proteome</keyword>